<comment type="subcellular location">
    <subcellularLocation>
        <location evidence="3">Membrane</location>
    </subcellularLocation>
</comment>
<feature type="region of interest" description="Disordered" evidence="11">
    <location>
        <begin position="1"/>
        <end position="58"/>
    </location>
</feature>
<comment type="similarity">
    <text evidence="4">Belongs to the channel forming colicin family.</text>
</comment>
<evidence type="ECO:0000313" key="15">
    <source>
        <dbReference type="Proteomes" id="UP000050495"/>
    </source>
</evidence>
<keyword evidence="5" id="KW-0929">Antimicrobial</keyword>
<dbReference type="SUPFAM" id="SSF56837">
    <property type="entry name" value="Colicin"/>
    <property type="match status" value="1"/>
</dbReference>
<evidence type="ECO:0000256" key="10">
    <source>
        <dbReference type="ARBA" id="ARBA00023136"/>
    </source>
</evidence>
<dbReference type="Pfam" id="PF01024">
    <property type="entry name" value="Colicin"/>
    <property type="match status" value="1"/>
</dbReference>
<comment type="function">
    <text evidence="1">This colicin is a channel-forming colicin. This class of transmembrane toxins depolarize the cytoplasmic membrane, leading to dissipation of cellular energy.</text>
</comment>
<dbReference type="Proteomes" id="UP000050495">
    <property type="component" value="Unassembled WGS sequence"/>
</dbReference>
<reference evidence="14 15" key="1">
    <citation type="submission" date="2016-04" db="EMBL/GenBank/DDBJ databases">
        <authorList>
            <person name="Osei Sekyere J."/>
            <person name="Sivertsen A."/>
            <person name="Pedersen A.T."/>
            <person name="Sundsfjord A."/>
        </authorList>
    </citation>
    <scope>NUCLEOTIDE SEQUENCE [LARGE SCALE GENOMIC DNA]</scope>
    <source>
        <strain evidence="14 15">ST435:939705067</strain>
    </source>
</reference>
<evidence type="ECO:0000256" key="4">
    <source>
        <dbReference type="ARBA" id="ARBA00007595"/>
    </source>
</evidence>
<feature type="compositionally biased region" description="Gly residues" evidence="11">
    <location>
        <begin position="89"/>
        <end position="98"/>
    </location>
</feature>
<name>A0AB36FK12_ENTAS</name>
<protein>
    <recommendedName>
        <fullName evidence="13">Channel forming colicins domain-containing protein</fullName>
    </recommendedName>
</protein>
<feature type="compositionally biased region" description="Low complexity" evidence="11">
    <location>
        <begin position="99"/>
        <end position="114"/>
    </location>
</feature>
<dbReference type="GO" id="GO:0140911">
    <property type="term" value="F:pore-forming activity"/>
    <property type="evidence" value="ECO:0007669"/>
    <property type="project" value="InterPro"/>
</dbReference>
<evidence type="ECO:0000256" key="7">
    <source>
        <dbReference type="ARBA" id="ARBA00022989"/>
    </source>
</evidence>
<feature type="transmembrane region" description="Helical" evidence="12">
    <location>
        <begin position="333"/>
        <end position="353"/>
    </location>
</feature>
<proteinExistence type="inferred from homology"/>
<accession>A0AB36FK12</accession>
<evidence type="ECO:0000256" key="3">
    <source>
        <dbReference type="ARBA" id="ARBA00004370"/>
    </source>
</evidence>
<dbReference type="GO" id="GO:0050829">
    <property type="term" value="P:defense response to Gram-negative bacterium"/>
    <property type="evidence" value="ECO:0007669"/>
    <property type="project" value="InterPro"/>
</dbReference>
<keyword evidence="8" id="KW-0044">Antibiotic</keyword>
<dbReference type="PROSITE" id="PS00276">
    <property type="entry name" value="CHANNEL_COLICIN"/>
    <property type="match status" value="1"/>
</dbReference>
<keyword evidence="10 12" id="KW-0472">Membrane</keyword>
<evidence type="ECO:0000256" key="2">
    <source>
        <dbReference type="ARBA" id="ARBA00003197"/>
    </source>
</evidence>
<dbReference type="PRINTS" id="PR00280">
    <property type="entry name" value="CHANLCOLICIN"/>
</dbReference>
<evidence type="ECO:0000259" key="13">
    <source>
        <dbReference type="PROSITE" id="PS00276"/>
    </source>
</evidence>
<evidence type="ECO:0000256" key="1">
    <source>
        <dbReference type="ARBA" id="ARBA00002178"/>
    </source>
</evidence>
<dbReference type="Gene3D" id="1.10.490.30">
    <property type="entry name" value="Colicin"/>
    <property type="match status" value="1"/>
</dbReference>
<evidence type="ECO:0000313" key="14">
    <source>
        <dbReference type="EMBL" id="OEH18511.1"/>
    </source>
</evidence>
<evidence type="ECO:0000256" key="11">
    <source>
        <dbReference type="SAM" id="MobiDB-lite"/>
    </source>
</evidence>
<evidence type="ECO:0000256" key="9">
    <source>
        <dbReference type="ARBA" id="ARBA00023048"/>
    </source>
</evidence>
<gene>
    <name evidence="14" type="ORF">AN696_0208525</name>
</gene>
<sequence length="370" mass="38381">MSGNGGDNAHNNAFSGGKNPGIGNSGSGSNSGTSGNGGNGGRTQNINGFSVDPNNSAQVNAANRGDAAGVFSAGGAIAISSGVDSHSGKGSGGNGGNSGSQSGSNNSQNQNGISTTSAPSTWDRTAKYYGSNDKVSRKALKNLYEQAVRDGSIPKAARGNLRENVQKMLDEDNQIEALQKASEIIADMGEKVGSYLGQKYKDVSREIASNVKNFQGKTIRNYNDAMASLNKIIANPGMKINQGDKTAIVNAWKSLNASDMANKLGNLSKAFKTADLVIKVEKIREKSIQGYETGNWGPLMLEVESWVISGIAVGVAMGIFGALASFVATTVGLPITALTIAGIIGISYLASFIDDKIVDKINNEIIRPAH</sequence>
<feature type="transmembrane region" description="Helical" evidence="12">
    <location>
        <begin position="306"/>
        <end position="327"/>
    </location>
</feature>
<keyword evidence="6 12" id="KW-0812">Transmembrane</keyword>
<feature type="region of interest" description="Disordered" evidence="11">
    <location>
        <begin position="84"/>
        <end position="124"/>
    </location>
</feature>
<dbReference type="GO" id="GO:0031640">
    <property type="term" value="P:killing of cells of another organism"/>
    <property type="evidence" value="ECO:0007669"/>
    <property type="project" value="UniProtKB-KW"/>
</dbReference>
<organism evidence="14 15">
    <name type="scientific">Enterobacter asburiae</name>
    <dbReference type="NCBI Taxonomy" id="61645"/>
    <lineage>
        <taxon>Bacteria</taxon>
        <taxon>Pseudomonadati</taxon>
        <taxon>Pseudomonadota</taxon>
        <taxon>Gammaproteobacteria</taxon>
        <taxon>Enterobacterales</taxon>
        <taxon>Enterobacteriaceae</taxon>
        <taxon>Enterobacter</taxon>
        <taxon>Enterobacter cloacae complex</taxon>
    </lineage>
</organism>
<keyword evidence="7 12" id="KW-1133">Transmembrane helix</keyword>
<dbReference type="InterPro" id="IPR000293">
    <property type="entry name" value="Channel_colicin_C"/>
</dbReference>
<evidence type="ECO:0000256" key="8">
    <source>
        <dbReference type="ARBA" id="ARBA00023022"/>
    </source>
</evidence>
<dbReference type="EMBL" id="LJEY02000035">
    <property type="protein sequence ID" value="OEH18511.1"/>
    <property type="molecule type" value="Genomic_DNA"/>
</dbReference>
<dbReference type="RefSeq" id="WP_057060214.1">
    <property type="nucleotide sequence ID" value="NZ_CP103751.1"/>
</dbReference>
<dbReference type="InterPro" id="IPR038283">
    <property type="entry name" value="Channel_colicin_C_sf"/>
</dbReference>
<comment type="function">
    <text evidence="2">Colicins are polypeptide toxins produced by and active against E.coli and closely related bacteria.</text>
</comment>
<feature type="domain" description="Channel forming colicins" evidence="13">
    <location>
        <begin position="293"/>
        <end position="304"/>
    </location>
</feature>
<evidence type="ECO:0000256" key="5">
    <source>
        <dbReference type="ARBA" id="ARBA00022529"/>
    </source>
</evidence>
<dbReference type="AlphaFoldDB" id="A0AB36FK12"/>
<evidence type="ECO:0000256" key="12">
    <source>
        <dbReference type="SAM" id="Phobius"/>
    </source>
</evidence>
<comment type="caution">
    <text evidence="14">The sequence shown here is derived from an EMBL/GenBank/DDBJ whole genome shotgun (WGS) entry which is preliminary data.</text>
</comment>
<dbReference type="GO" id="GO:0016020">
    <property type="term" value="C:membrane"/>
    <property type="evidence" value="ECO:0007669"/>
    <property type="project" value="UniProtKB-SubCell"/>
</dbReference>
<evidence type="ECO:0000256" key="6">
    <source>
        <dbReference type="ARBA" id="ARBA00022692"/>
    </source>
</evidence>
<keyword evidence="9" id="KW-0078">Bacteriocin</keyword>